<reference evidence="4" key="1">
    <citation type="submission" date="2025-08" db="UniProtKB">
        <authorList>
            <consortium name="Ensembl"/>
        </authorList>
    </citation>
    <scope>IDENTIFICATION</scope>
</reference>
<organism evidence="4 5">
    <name type="scientific">Seriola lalandi dorsalis</name>
    <dbReference type="NCBI Taxonomy" id="1841481"/>
    <lineage>
        <taxon>Eukaryota</taxon>
        <taxon>Metazoa</taxon>
        <taxon>Chordata</taxon>
        <taxon>Craniata</taxon>
        <taxon>Vertebrata</taxon>
        <taxon>Euteleostomi</taxon>
        <taxon>Actinopterygii</taxon>
        <taxon>Neopterygii</taxon>
        <taxon>Teleostei</taxon>
        <taxon>Neoteleostei</taxon>
        <taxon>Acanthomorphata</taxon>
        <taxon>Carangaria</taxon>
        <taxon>Carangiformes</taxon>
        <taxon>Carangidae</taxon>
        <taxon>Seriola</taxon>
    </lineage>
</organism>
<evidence type="ECO:0008006" key="6">
    <source>
        <dbReference type="Google" id="ProtNLM"/>
    </source>
</evidence>
<keyword evidence="2" id="KW-1133">Transmembrane helix</keyword>
<dbReference type="Ensembl" id="ENSSLDT00000008160.1">
    <property type="protein sequence ID" value="ENSSLDP00000007906.1"/>
    <property type="gene ID" value="ENSSLDG00000006273.1"/>
</dbReference>
<feature type="signal peptide" evidence="3">
    <location>
        <begin position="1"/>
        <end position="16"/>
    </location>
</feature>
<evidence type="ECO:0000256" key="2">
    <source>
        <dbReference type="SAM" id="Phobius"/>
    </source>
</evidence>
<keyword evidence="3" id="KW-0732">Signal</keyword>
<dbReference type="PANTHER" id="PTHR16675:SF237">
    <property type="entry name" value="MHC CLASS I ANTIGEN TRANSCRIPT VARIANT 1-RELATED"/>
    <property type="match status" value="1"/>
</dbReference>
<keyword evidence="1" id="KW-0325">Glycoprotein</keyword>
<evidence type="ECO:0000256" key="1">
    <source>
        <dbReference type="ARBA" id="ARBA00023180"/>
    </source>
</evidence>
<dbReference type="GO" id="GO:0009897">
    <property type="term" value="C:external side of plasma membrane"/>
    <property type="evidence" value="ECO:0007669"/>
    <property type="project" value="TreeGrafter"/>
</dbReference>
<dbReference type="InterPro" id="IPR011162">
    <property type="entry name" value="MHC_I/II-like_Ag-recog"/>
</dbReference>
<sequence>MKTLLMLLLFCHLSSAGRITETHPYFSTVSSGVPNFPEVVAVALFWFYTNTVEPKQTWMKSLCCVSVSVSGVHILQRMNGIGFNQYGYDGEDFLSFDLKTLTWDAEKARVKYNENFLTKICPALLEKYVDYRKTVMFWMKDGEDLHEDVDQGEILPNHDGTFQMSVDLSSAKPEDWRRYDCVFQLSGVEDDIVTKLDKAVIRTNEEKPSNTTVPIITVVSVLTLILIAVTGFMVYKEKKAALSSERLNPET</sequence>
<keyword evidence="2" id="KW-0472">Membrane</keyword>
<dbReference type="SUPFAM" id="SSF54452">
    <property type="entry name" value="MHC antigen-recognition domain"/>
    <property type="match status" value="1"/>
</dbReference>
<accession>A0A3B4WUS1</accession>
<dbReference type="InterPro" id="IPR050208">
    <property type="entry name" value="MHC_class-I_related"/>
</dbReference>
<dbReference type="Proteomes" id="UP000261360">
    <property type="component" value="Unplaced"/>
</dbReference>
<keyword evidence="5" id="KW-1185">Reference proteome</keyword>
<dbReference type="STRING" id="1841481.ENSSLDP00000007906"/>
<protein>
    <recommendedName>
        <fullName evidence="6">Ig-like domain-containing protein</fullName>
    </recommendedName>
</protein>
<dbReference type="Gene3D" id="3.30.500.10">
    <property type="entry name" value="MHC class I-like antigen recognition-like"/>
    <property type="match status" value="1"/>
</dbReference>
<evidence type="ECO:0000313" key="5">
    <source>
        <dbReference type="Proteomes" id="UP000261360"/>
    </source>
</evidence>
<dbReference type="SUPFAM" id="SSF48726">
    <property type="entry name" value="Immunoglobulin"/>
    <property type="match status" value="1"/>
</dbReference>
<dbReference type="GO" id="GO:0006955">
    <property type="term" value="P:immune response"/>
    <property type="evidence" value="ECO:0007669"/>
    <property type="project" value="TreeGrafter"/>
</dbReference>
<feature type="chain" id="PRO_5017402337" description="Ig-like domain-containing protein" evidence="3">
    <location>
        <begin position="17"/>
        <end position="251"/>
    </location>
</feature>
<dbReference type="Gene3D" id="2.60.40.10">
    <property type="entry name" value="Immunoglobulins"/>
    <property type="match status" value="1"/>
</dbReference>
<reference evidence="4" key="2">
    <citation type="submission" date="2025-09" db="UniProtKB">
        <authorList>
            <consortium name="Ensembl"/>
        </authorList>
    </citation>
    <scope>IDENTIFICATION</scope>
</reference>
<dbReference type="GO" id="GO:0005615">
    <property type="term" value="C:extracellular space"/>
    <property type="evidence" value="ECO:0007669"/>
    <property type="project" value="TreeGrafter"/>
</dbReference>
<keyword evidence="2" id="KW-0812">Transmembrane</keyword>
<dbReference type="InterPro" id="IPR037055">
    <property type="entry name" value="MHC_I-like_Ag-recog_sf"/>
</dbReference>
<name>A0A3B4WUS1_SERLL</name>
<evidence type="ECO:0000313" key="4">
    <source>
        <dbReference type="Ensembl" id="ENSSLDP00000007906.1"/>
    </source>
</evidence>
<dbReference type="InterPro" id="IPR013783">
    <property type="entry name" value="Ig-like_fold"/>
</dbReference>
<evidence type="ECO:0000256" key="3">
    <source>
        <dbReference type="SAM" id="SignalP"/>
    </source>
</evidence>
<dbReference type="AlphaFoldDB" id="A0A3B4WUS1"/>
<proteinExistence type="predicted"/>
<dbReference type="InterPro" id="IPR036179">
    <property type="entry name" value="Ig-like_dom_sf"/>
</dbReference>
<dbReference type="GeneTree" id="ENSGT01120000271828"/>
<dbReference type="PANTHER" id="PTHR16675">
    <property type="entry name" value="MHC CLASS I-RELATED"/>
    <property type="match status" value="1"/>
</dbReference>
<feature type="transmembrane region" description="Helical" evidence="2">
    <location>
        <begin position="213"/>
        <end position="235"/>
    </location>
</feature>